<organism evidence="4 5">
    <name type="scientific">Streptomyces macrosporus</name>
    <dbReference type="NCBI Taxonomy" id="44032"/>
    <lineage>
        <taxon>Bacteria</taxon>
        <taxon>Bacillati</taxon>
        <taxon>Actinomycetota</taxon>
        <taxon>Actinomycetes</taxon>
        <taxon>Kitasatosporales</taxon>
        <taxon>Streptomycetaceae</taxon>
        <taxon>Streptomyces</taxon>
    </lineage>
</organism>
<dbReference type="RefSeq" id="WP_344321706.1">
    <property type="nucleotide sequence ID" value="NZ_BAAASZ010000017.1"/>
</dbReference>
<proteinExistence type="predicted"/>
<dbReference type="PANTHER" id="PTHR38463">
    <property type="entry name" value="STRESS RESPONSE PROTEIN YSNF"/>
    <property type="match status" value="1"/>
</dbReference>
<gene>
    <name evidence="4" type="ORF">GCM10010405_19030</name>
</gene>
<dbReference type="EMBL" id="BAAASZ010000017">
    <property type="protein sequence ID" value="GAA2436082.1"/>
    <property type="molecule type" value="Genomic_DNA"/>
</dbReference>
<feature type="domain" description="DUF2382" evidence="3">
    <location>
        <begin position="147"/>
        <end position="258"/>
    </location>
</feature>
<feature type="region of interest" description="Disordered" evidence="1">
    <location>
        <begin position="113"/>
        <end position="146"/>
    </location>
</feature>
<sequence length="271" mass="30956">MITKEQIPAVLDHQVYDAEGRKIGEAGHIFLDDVTGEPEWASVRTGLFGTSETFVPIHDAALVEDHLEIPYSKDQVKDAPHVDVDQGGHLSEQEERRLYQYYGIEWGSYGRETTGRAGTEERGRARARAEAGAGTRDTGGGGRDDAMTRSEEEMRVGVERRPVGKARLRKYVVTEEVQQTVPVRHEEVRVEREPITEENVDKAMQGAEITESEHEVTLHEERPVVETEVRPVERVRLTTDERTEEETVRGEVRKERIEEEETAEDDERRRR</sequence>
<name>A0ABP5WTJ3_9ACTN</name>
<feature type="compositionally biased region" description="Basic and acidic residues" evidence="1">
    <location>
        <begin position="235"/>
        <end position="257"/>
    </location>
</feature>
<evidence type="ECO:0000259" key="2">
    <source>
        <dbReference type="Pfam" id="PF05239"/>
    </source>
</evidence>
<keyword evidence="5" id="KW-1185">Reference proteome</keyword>
<evidence type="ECO:0000313" key="4">
    <source>
        <dbReference type="EMBL" id="GAA2436082.1"/>
    </source>
</evidence>
<dbReference type="SUPFAM" id="SSF50346">
    <property type="entry name" value="PRC-barrel domain"/>
    <property type="match status" value="1"/>
</dbReference>
<accession>A0ABP5WTJ3</accession>
<dbReference type="Gene3D" id="3.90.50.10">
    <property type="entry name" value="Photosynthetic Reaction Center, subunit H, domain 2"/>
    <property type="match status" value="1"/>
</dbReference>
<dbReference type="InterPro" id="IPR014747">
    <property type="entry name" value="Bac_photo_RC_H_C"/>
</dbReference>
<dbReference type="InterPro" id="IPR011033">
    <property type="entry name" value="PRC_barrel-like_sf"/>
</dbReference>
<feature type="domain" description="PRC-barrel" evidence="2">
    <location>
        <begin position="13"/>
        <end position="75"/>
    </location>
</feature>
<feature type="compositionally biased region" description="Basic and acidic residues" evidence="1">
    <location>
        <begin position="118"/>
        <end position="129"/>
    </location>
</feature>
<dbReference type="InterPro" id="IPR052967">
    <property type="entry name" value="Stress_Response_Assoc"/>
</dbReference>
<dbReference type="InterPro" id="IPR027275">
    <property type="entry name" value="PRC-brl_dom"/>
</dbReference>
<dbReference type="Pfam" id="PF09557">
    <property type="entry name" value="DUF2382"/>
    <property type="match status" value="1"/>
</dbReference>
<dbReference type="Pfam" id="PF05239">
    <property type="entry name" value="PRC"/>
    <property type="match status" value="1"/>
</dbReference>
<protein>
    <submittedName>
        <fullName evidence="4">PRC and DUF2382 domain-containing protein</fullName>
    </submittedName>
</protein>
<evidence type="ECO:0000259" key="3">
    <source>
        <dbReference type="Pfam" id="PF09557"/>
    </source>
</evidence>
<dbReference type="Proteomes" id="UP001501638">
    <property type="component" value="Unassembled WGS sequence"/>
</dbReference>
<reference evidence="5" key="1">
    <citation type="journal article" date="2019" name="Int. J. Syst. Evol. Microbiol.">
        <title>The Global Catalogue of Microorganisms (GCM) 10K type strain sequencing project: providing services to taxonomists for standard genome sequencing and annotation.</title>
        <authorList>
            <consortium name="The Broad Institute Genomics Platform"/>
            <consortium name="The Broad Institute Genome Sequencing Center for Infectious Disease"/>
            <person name="Wu L."/>
            <person name="Ma J."/>
        </authorList>
    </citation>
    <scope>NUCLEOTIDE SEQUENCE [LARGE SCALE GENOMIC DNA]</scope>
    <source>
        <strain evidence="5">JCM 6305</strain>
    </source>
</reference>
<evidence type="ECO:0000256" key="1">
    <source>
        <dbReference type="SAM" id="MobiDB-lite"/>
    </source>
</evidence>
<comment type="caution">
    <text evidence="4">The sequence shown here is derived from an EMBL/GenBank/DDBJ whole genome shotgun (WGS) entry which is preliminary data.</text>
</comment>
<feature type="region of interest" description="Disordered" evidence="1">
    <location>
        <begin position="235"/>
        <end position="271"/>
    </location>
</feature>
<dbReference type="PANTHER" id="PTHR38463:SF1">
    <property type="entry name" value="STRESS RESPONSE PROTEIN YSNF"/>
    <property type="match status" value="1"/>
</dbReference>
<dbReference type="InterPro" id="IPR019060">
    <property type="entry name" value="DUF2382"/>
</dbReference>
<evidence type="ECO:0000313" key="5">
    <source>
        <dbReference type="Proteomes" id="UP001501638"/>
    </source>
</evidence>